<evidence type="ECO:0000256" key="5">
    <source>
        <dbReference type="ARBA" id="ARBA00022989"/>
    </source>
</evidence>
<dbReference type="InterPro" id="IPR004681">
    <property type="entry name" value="TRAP_DctM"/>
</dbReference>
<organism evidence="9">
    <name type="scientific">marine sediment metagenome</name>
    <dbReference type="NCBI Taxonomy" id="412755"/>
    <lineage>
        <taxon>unclassified sequences</taxon>
        <taxon>metagenomes</taxon>
        <taxon>ecological metagenomes</taxon>
    </lineage>
</organism>
<dbReference type="PANTHER" id="PTHR33362:SF4">
    <property type="entry name" value="2,3-DIKETO-L-GULONATE TRAP TRANSPORTER LARGE PERMEASE PROTEIN YIAN"/>
    <property type="match status" value="1"/>
</dbReference>
<gene>
    <name evidence="9" type="ORF">S12H4_35715</name>
</gene>
<dbReference type="InterPro" id="IPR010656">
    <property type="entry name" value="DctM"/>
</dbReference>
<dbReference type="EMBL" id="BARW01021234">
    <property type="protein sequence ID" value="GAJ00739.1"/>
    <property type="molecule type" value="Genomic_DNA"/>
</dbReference>
<evidence type="ECO:0000256" key="6">
    <source>
        <dbReference type="ARBA" id="ARBA00023136"/>
    </source>
</evidence>
<evidence type="ECO:0000256" key="1">
    <source>
        <dbReference type="ARBA" id="ARBA00004429"/>
    </source>
</evidence>
<evidence type="ECO:0000313" key="9">
    <source>
        <dbReference type="EMBL" id="GAJ00739.1"/>
    </source>
</evidence>
<dbReference type="PANTHER" id="PTHR33362">
    <property type="entry name" value="SIALIC ACID TRAP TRANSPORTER PERMEASE PROTEIN SIAT-RELATED"/>
    <property type="match status" value="1"/>
</dbReference>
<proteinExistence type="predicted"/>
<evidence type="ECO:0000256" key="4">
    <source>
        <dbReference type="ARBA" id="ARBA00022692"/>
    </source>
</evidence>
<feature type="transmembrane region" description="Helical" evidence="7">
    <location>
        <begin position="89"/>
        <end position="115"/>
    </location>
</feature>
<feature type="transmembrane region" description="Helical" evidence="7">
    <location>
        <begin position="172"/>
        <end position="191"/>
    </location>
</feature>
<evidence type="ECO:0000256" key="3">
    <source>
        <dbReference type="ARBA" id="ARBA00022519"/>
    </source>
</evidence>
<dbReference type="AlphaFoldDB" id="X1T650"/>
<feature type="transmembrane region" description="Helical" evidence="7">
    <location>
        <begin position="61"/>
        <end position="77"/>
    </location>
</feature>
<feature type="non-terminal residue" evidence="9">
    <location>
        <position position="215"/>
    </location>
</feature>
<comment type="caution">
    <text evidence="9">The sequence shown here is derived from an EMBL/GenBank/DDBJ whole genome shotgun (WGS) entry which is preliminary data.</text>
</comment>
<evidence type="ECO:0000256" key="2">
    <source>
        <dbReference type="ARBA" id="ARBA00022475"/>
    </source>
</evidence>
<keyword evidence="3" id="KW-0997">Cell inner membrane</keyword>
<comment type="subcellular location">
    <subcellularLocation>
        <location evidence="1">Cell inner membrane</location>
        <topology evidence="1">Multi-pass membrane protein</topology>
    </subcellularLocation>
</comment>
<evidence type="ECO:0000256" key="7">
    <source>
        <dbReference type="SAM" id="Phobius"/>
    </source>
</evidence>
<dbReference type="GO" id="GO:0022857">
    <property type="term" value="F:transmembrane transporter activity"/>
    <property type="evidence" value="ECO:0007669"/>
    <property type="project" value="TreeGrafter"/>
</dbReference>
<keyword evidence="6 7" id="KW-0472">Membrane</keyword>
<dbReference type="Pfam" id="PF06808">
    <property type="entry name" value="DctM"/>
    <property type="match status" value="1"/>
</dbReference>
<feature type="transmembrane region" description="Helical" evidence="7">
    <location>
        <begin position="31"/>
        <end position="55"/>
    </location>
</feature>
<keyword evidence="4 7" id="KW-0812">Transmembrane</keyword>
<dbReference type="GO" id="GO:0005886">
    <property type="term" value="C:plasma membrane"/>
    <property type="evidence" value="ECO:0007669"/>
    <property type="project" value="UniProtKB-SubCell"/>
</dbReference>
<evidence type="ECO:0000259" key="8">
    <source>
        <dbReference type="Pfam" id="PF06808"/>
    </source>
</evidence>
<feature type="domain" description="TRAP C4-dicarboxylate transport system permease DctM subunit" evidence="8">
    <location>
        <begin position="1"/>
        <end position="215"/>
    </location>
</feature>
<sequence>MLLLMITVSITAKKRGYLPEKKKKTPLKEMLLIFFSSIWAMLFPILLLVGLRFGLLVPSEAGAFASIYALAIGLLVYRELTWEKFKDAVYNTIMDIGMIMFLIAMSGLISYGITWEMIPQLLSQFFLGISDNPQVILSIVMIFLLFLGTMIDSTVIILLLTSMLVPVMSQIGVDLVYFGVVMVITCAIGLLTPPVGVAMYSVCSIMECSVGEFTK</sequence>
<reference evidence="9" key="1">
    <citation type="journal article" date="2014" name="Front. Microbiol.">
        <title>High frequency of phylogenetically diverse reductive dehalogenase-homologous genes in deep subseafloor sedimentary metagenomes.</title>
        <authorList>
            <person name="Kawai M."/>
            <person name="Futagami T."/>
            <person name="Toyoda A."/>
            <person name="Takaki Y."/>
            <person name="Nishi S."/>
            <person name="Hori S."/>
            <person name="Arai W."/>
            <person name="Tsubouchi T."/>
            <person name="Morono Y."/>
            <person name="Uchiyama I."/>
            <person name="Ito T."/>
            <person name="Fujiyama A."/>
            <person name="Inagaki F."/>
            <person name="Takami H."/>
        </authorList>
    </citation>
    <scope>NUCLEOTIDE SEQUENCE</scope>
    <source>
        <strain evidence="9">Expedition CK06-06</strain>
    </source>
</reference>
<protein>
    <recommendedName>
        <fullName evidence="8">TRAP C4-dicarboxylate transport system permease DctM subunit domain-containing protein</fullName>
    </recommendedName>
</protein>
<name>X1T650_9ZZZZ</name>
<accession>X1T650</accession>
<keyword evidence="2" id="KW-1003">Cell membrane</keyword>
<keyword evidence="5 7" id="KW-1133">Transmembrane helix</keyword>
<feature type="transmembrane region" description="Helical" evidence="7">
    <location>
        <begin position="135"/>
        <end position="160"/>
    </location>
</feature>